<dbReference type="SUPFAM" id="SSF47203">
    <property type="entry name" value="Acyl-CoA dehydrogenase C-terminal domain-like"/>
    <property type="match status" value="1"/>
</dbReference>
<evidence type="ECO:0000313" key="10">
    <source>
        <dbReference type="EMBL" id="GAK43553.1"/>
    </source>
</evidence>
<dbReference type="STRING" id="1333998.M2A_0052"/>
<dbReference type="InterPro" id="IPR009075">
    <property type="entry name" value="AcylCo_DH/oxidase_C"/>
</dbReference>
<dbReference type="GO" id="GO:0003995">
    <property type="term" value="F:acyl-CoA dehydrogenase activity"/>
    <property type="evidence" value="ECO:0007669"/>
    <property type="project" value="TreeGrafter"/>
</dbReference>
<dbReference type="InterPro" id="IPR046373">
    <property type="entry name" value="Acyl-CoA_Oxase/DH_mid-dom_sf"/>
</dbReference>
<keyword evidence="3 6" id="KW-0285">Flavoprotein</keyword>
<keyword evidence="11" id="KW-1185">Reference proteome</keyword>
<evidence type="ECO:0000256" key="1">
    <source>
        <dbReference type="ARBA" id="ARBA00001974"/>
    </source>
</evidence>
<evidence type="ECO:0000256" key="5">
    <source>
        <dbReference type="ARBA" id="ARBA00023002"/>
    </source>
</evidence>
<name>A0A081B685_9HYPH</name>
<dbReference type="InterPro" id="IPR006091">
    <property type="entry name" value="Acyl-CoA_Oxase/DH_mid-dom"/>
</dbReference>
<reference evidence="10 11" key="1">
    <citation type="submission" date="2014-07" db="EMBL/GenBank/DDBJ databases">
        <title>Tepidicaulis marinum gen. nov., sp. nov., a novel marine bacterium denitrifying nitrate to nitrous oxide strictly under microaerobic conditions.</title>
        <authorList>
            <person name="Takeuchi M."/>
            <person name="Yamagishi T."/>
            <person name="Kamagata Y."/>
            <person name="Oshima K."/>
            <person name="Hattori M."/>
            <person name="Katayama T."/>
            <person name="Hanada S."/>
            <person name="Tamaki H."/>
            <person name="Marumo K."/>
            <person name="Maeda H."/>
            <person name="Nedachi M."/>
            <person name="Iwasaki W."/>
            <person name="Suwa Y."/>
            <person name="Sakata S."/>
        </authorList>
    </citation>
    <scope>NUCLEOTIDE SEQUENCE [LARGE SCALE GENOMIC DNA]</scope>
    <source>
        <strain evidence="10 11">MA2</strain>
    </source>
</reference>
<dbReference type="Gene3D" id="2.40.110.10">
    <property type="entry name" value="Butyryl-CoA Dehydrogenase, subunit A, domain 2"/>
    <property type="match status" value="1"/>
</dbReference>
<evidence type="ECO:0000256" key="3">
    <source>
        <dbReference type="ARBA" id="ARBA00022630"/>
    </source>
</evidence>
<dbReference type="FunFam" id="1.20.140.10:FF:000001">
    <property type="entry name" value="Acyl-CoA dehydrogenase"/>
    <property type="match status" value="1"/>
</dbReference>
<evidence type="ECO:0000256" key="6">
    <source>
        <dbReference type="RuleBase" id="RU362125"/>
    </source>
</evidence>
<comment type="caution">
    <text evidence="10">The sequence shown here is derived from an EMBL/GenBank/DDBJ whole genome shotgun (WGS) entry which is preliminary data.</text>
</comment>
<dbReference type="eggNOG" id="COG1960">
    <property type="taxonomic scope" value="Bacteria"/>
</dbReference>
<dbReference type="PANTHER" id="PTHR43884">
    <property type="entry name" value="ACYL-COA DEHYDROGENASE"/>
    <property type="match status" value="1"/>
</dbReference>
<dbReference type="Pfam" id="PF02771">
    <property type="entry name" value="Acyl-CoA_dh_N"/>
    <property type="match status" value="1"/>
</dbReference>
<evidence type="ECO:0000256" key="2">
    <source>
        <dbReference type="ARBA" id="ARBA00009347"/>
    </source>
</evidence>
<feature type="domain" description="Acyl-CoA dehydrogenase/oxidase N-terminal" evidence="9">
    <location>
        <begin position="18"/>
        <end position="130"/>
    </location>
</feature>
<dbReference type="Pfam" id="PF00441">
    <property type="entry name" value="Acyl-CoA_dh_1"/>
    <property type="match status" value="1"/>
</dbReference>
<accession>A0A081B685</accession>
<comment type="cofactor">
    <cofactor evidence="1 6">
        <name>FAD</name>
        <dbReference type="ChEBI" id="CHEBI:57692"/>
    </cofactor>
</comment>
<evidence type="ECO:0000259" key="9">
    <source>
        <dbReference type="Pfam" id="PF02771"/>
    </source>
</evidence>
<dbReference type="InterPro" id="IPR009100">
    <property type="entry name" value="AcylCoA_DH/oxidase_NM_dom_sf"/>
</dbReference>
<dbReference type="InterPro" id="IPR013786">
    <property type="entry name" value="AcylCoA_DH/ox_N"/>
</dbReference>
<gene>
    <name evidence="10" type="ORF">M2A_0052</name>
</gene>
<dbReference type="InterPro" id="IPR036250">
    <property type="entry name" value="AcylCo_DH-like_C"/>
</dbReference>
<evidence type="ECO:0000256" key="4">
    <source>
        <dbReference type="ARBA" id="ARBA00022827"/>
    </source>
</evidence>
<dbReference type="SUPFAM" id="SSF56645">
    <property type="entry name" value="Acyl-CoA dehydrogenase NM domain-like"/>
    <property type="match status" value="1"/>
</dbReference>
<dbReference type="Proteomes" id="UP000028702">
    <property type="component" value="Unassembled WGS sequence"/>
</dbReference>
<protein>
    <submittedName>
        <fullName evidence="10">Acyl-CoA dehydrogenase domain-containing protein</fullName>
    </submittedName>
</protein>
<organism evidence="10 11">
    <name type="scientific">Tepidicaulis marinus</name>
    <dbReference type="NCBI Taxonomy" id="1333998"/>
    <lineage>
        <taxon>Bacteria</taxon>
        <taxon>Pseudomonadati</taxon>
        <taxon>Pseudomonadota</taxon>
        <taxon>Alphaproteobacteria</taxon>
        <taxon>Hyphomicrobiales</taxon>
        <taxon>Parvibaculaceae</taxon>
        <taxon>Tepidicaulis</taxon>
    </lineage>
</organism>
<feature type="domain" description="Acyl-CoA dehydrogenase/oxidase C-terminal" evidence="7">
    <location>
        <begin position="244"/>
        <end position="393"/>
    </location>
</feature>
<feature type="domain" description="Acyl-CoA oxidase/dehydrogenase middle" evidence="8">
    <location>
        <begin position="134"/>
        <end position="229"/>
    </location>
</feature>
<evidence type="ECO:0000259" key="8">
    <source>
        <dbReference type="Pfam" id="PF02770"/>
    </source>
</evidence>
<sequence>MESGNGAMSDAMNFDEPEHVRMLRDQTRRFVAEHMPRAKAREWDRGNIFPREVFDKFAALGMMGLTTEERYGGAGVDIYATMAVIEEIAKRSVALACPYIMAVCYAGMNLGESASEEQKETLLPKVAAGKLMFAYGLSEPNVGGDLATVETTAAREGDEIVLNGAKRWCTGAHIADYIFCLARSGPREEKYKNLSIVLVPADAAGLTITPLGHLGIRGVETKDVILENVRVPAANILGGPEKWNKGWGQLAGRALEVEKLELSACALGLAEAALADAWTYAEERVQFGKPIAHHQAIRHSLAEARTKVQAMRHMLYHAAWLANNNRPCSVETSMAKLFCCEGAAEVSEQAIRVVGAYGLSDDMDLERYLRDAKSLPIVGGSSNMQKNNIANRLKLGA</sequence>
<evidence type="ECO:0000259" key="7">
    <source>
        <dbReference type="Pfam" id="PF00441"/>
    </source>
</evidence>
<dbReference type="Gene3D" id="1.10.540.10">
    <property type="entry name" value="Acyl-CoA dehydrogenase/oxidase, N-terminal domain"/>
    <property type="match status" value="1"/>
</dbReference>
<dbReference type="GO" id="GO:0050660">
    <property type="term" value="F:flavin adenine dinucleotide binding"/>
    <property type="evidence" value="ECO:0007669"/>
    <property type="project" value="InterPro"/>
</dbReference>
<dbReference type="InterPro" id="IPR037069">
    <property type="entry name" value="AcylCoA_DH/ox_N_sf"/>
</dbReference>
<keyword evidence="5 6" id="KW-0560">Oxidoreductase</keyword>
<dbReference type="EMBL" id="BBIO01000001">
    <property type="protein sequence ID" value="GAK43553.1"/>
    <property type="molecule type" value="Genomic_DNA"/>
</dbReference>
<evidence type="ECO:0000313" key="11">
    <source>
        <dbReference type="Proteomes" id="UP000028702"/>
    </source>
</evidence>
<keyword evidence="4 6" id="KW-0274">FAD</keyword>
<proteinExistence type="inferred from homology"/>
<dbReference type="AlphaFoldDB" id="A0A081B685"/>
<dbReference type="Gene3D" id="1.20.140.10">
    <property type="entry name" value="Butyryl-CoA Dehydrogenase, subunit A, domain 3"/>
    <property type="match status" value="1"/>
</dbReference>
<dbReference type="PANTHER" id="PTHR43884:SF12">
    <property type="entry name" value="ISOVALERYL-COA DEHYDROGENASE, MITOCHONDRIAL-RELATED"/>
    <property type="match status" value="1"/>
</dbReference>
<dbReference type="PIRSF" id="PIRSF016578">
    <property type="entry name" value="HsaA"/>
    <property type="match status" value="1"/>
</dbReference>
<dbReference type="Pfam" id="PF02770">
    <property type="entry name" value="Acyl-CoA_dh_M"/>
    <property type="match status" value="1"/>
</dbReference>
<comment type="similarity">
    <text evidence="2 6">Belongs to the acyl-CoA dehydrogenase family.</text>
</comment>